<feature type="signal peptide" evidence="3">
    <location>
        <begin position="1"/>
        <end position="24"/>
    </location>
</feature>
<name>A0ABT0CEY7_THEVL</name>
<proteinExistence type="inferred from homology"/>
<dbReference type="PANTHER" id="PTHR43649">
    <property type="entry name" value="ARABINOSE-BINDING PROTEIN-RELATED"/>
    <property type="match status" value="1"/>
</dbReference>
<reference evidence="4" key="1">
    <citation type="submission" date="2021-02" db="EMBL/GenBank/DDBJ databases">
        <title>The CRISPR/cas machinery reduction and long-range gene transfer in the hot spring cyanobacterium Synechococcus.</title>
        <authorList>
            <person name="Dvorak P."/>
            <person name="Jahodarova E."/>
            <person name="Hasler P."/>
            <person name="Poulickova A."/>
        </authorList>
    </citation>
    <scope>NUCLEOTIDE SEQUENCE</scope>
    <source>
        <strain evidence="4">Rupite</strain>
    </source>
</reference>
<keyword evidence="2" id="KW-0813">Transport</keyword>
<gene>
    <name evidence="4" type="ORF">JX360_15470</name>
</gene>
<evidence type="ECO:0000256" key="1">
    <source>
        <dbReference type="ARBA" id="ARBA00008520"/>
    </source>
</evidence>
<dbReference type="SUPFAM" id="SSF53850">
    <property type="entry name" value="Periplasmic binding protein-like II"/>
    <property type="match status" value="1"/>
</dbReference>
<organism evidence="4 5">
    <name type="scientific">Thermostichus vulcanus str. 'Rupite'</name>
    <dbReference type="NCBI Taxonomy" id="2813851"/>
    <lineage>
        <taxon>Bacteria</taxon>
        <taxon>Bacillati</taxon>
        <taxon>Cyanobacteriota</taxon>
        <taxon>Cyanophyceae</taxon>
        <taxon>Thermostichales</taxon>
        <taxon>Thermostichaceae</taxon>
        <taxon>Thermostichus</taxon>
    </lineage>
</organism>
<feature type="chain" id="PRO_5045719952" evidence="3">
    <location>
        <begin position="25"/>
        <end position="429"/>
    </location>
</feature>
<dbReference type="Pfam" id="PF01547">
    <property type="entry name" value="SBP_bac_1"/>
    <property type="match status" value="1"/>
</dbReference>
<dbReference type="RefSeq" id="WP_244352697.1">
    <property type="nucleotide sequence ID" value="NZ_JAFIRA010000055.1"/>
</dbReference>
<dbReference type="EMBL" id="JAFIRA010000055">
    <property type="protein sequence ID" value="MCJ2544287.1"/>
    <property type="molecule type" value="Genomic_DNA"/>
</dbReference>
<evidence type="ECO:0000256" key="3">
    <source>
        <dbReference type="SAM" id="SignalP"/>
    </source>
</evidence>
<comment type="caution">
    <text evidence="4">The sequence shown here is derived from an EMBL/GenBank/DDBJ whole genome shotgun (WGS) entry which is preliminary data.</text>
</comment>
<evidence type="ECO:0000313" key="5">
    <source>
        <dbReference type="Proteomes" id="UP000830835"/>
    </source>
</evidence>
<accession>A0ABT0CEY7</accession>
<comment type="similarity">
    <text evidence="1">Belongs to the bacterial solute-binding protein 1 family.</text>
</comment>
<dbReference type="Gene3D" id="3.40.190.10">
    <property type="entry name" value="Periplasmic binding protein-like II"/>
    <property type="match status" value="2"/>
</dbReference>
<evidence type="ECO:0000256" key="2">
    <source>
        <dbReference type="ARBA" id="ARBA00022448"/>
    </source>
</evidence>
<dbReference type="Proteomes" id="UP000830835">
    <property type="component" value="Unassembled WGS sequence"/>
</dbReference>
<dbReference type="InterPro" id="IPR006059">
    <property type="entry name" value="SBP"/>
</dbReference>
<keyword evidence="3" id="KW-0732">Signal</keyword>
<keyword evidence="5" id="KW-1185">Reference proteome</keyword>
<sequence>MNPTPRSLYLSLSLVLATSLFACAPQSQQPDTPGARQRVTIFGAFVEEDARRFEASMRPFEERTGIQVDYEGSGDFETLITVRMEGGDPPDIIAFPQPGLMMEYAREGRLVDLSEVIDSQQLSQGYRSFWLELGTVDDTLVGVWYRASVKSLVWYPVPQFEEAGYEIPETWDELLALSDQIVADGGTPWCIGIESSGATGWVGTDWIEDILLRTSGPEVYDQWVRNEIPFNDPRVKEAFEKMGEIWLNPDYVLGGTVGILTTPFGDAANPMFEDPPGCYLHRQASFLPVFLPPEVEPGRDIDFFYLPPINPEHGRPVMGAGDVMSMVNDRPEVRQVMEYLATAEAGRAWAEAGGFLSPHNDADLDWYPDDLTRAQAELLRDADTFRFDGSDMMPGAVGTGTFWTGIVDYISGRDLDTVLLEIERSWPRD</sequence>
<evidence type="ECO:0000313" key="4">
    <source>
        <dbReference type="EMBL" id="MCJ2544287.1"/>
    </source>
</evidence>
<dbReference type="InterPro" id="IPR050490">
    <property type="entry name" value="Bact_solute-bd_prot1"/>
</dbReference>
<dbReference type="PANTHER" id="PTHR43649:SF29">
    <property type="entry name" value="OSMOPROTECTIVE COMPOUNDS-BINDING PROTEIN GGTB"/>
    <property type="match status" value="1"/>
</dbReference>
<dbReference type="PROSITE" id="PS51257">
    <property type="entry name" value="PROKAR_LIPOPROTEIN"/>
    <property type="match status" value="1"/>
</dbReference>
<protein>
    <submittedName>
        <fullName evidence="4">Carbohydrate ABC transporter substrate-binding protein</fullName>
    </submittedName>
</protein>